<accession>A0A7J8U5H7</accession>
<dbReference type="Proteomes" id="UP000593573">
    <property type="component" value="Unassembled WGS sequence"/>
</dbReference>
<name>A0A7J8U5H7_9ROSI</name>
<comment type="caution">
    <text evidence="1">The sequence shown here is derived from an EMBL/GenBank/DDBJ whole genome shotgun (WGS) entry which is preliminary data.</text>
</comment>
<evidence type="ECO:0000313" key="2">
    <source>
        <dbReference type="Proteomes" id="UP000593573"/>
    </source>
</evidence>
<evidence type="ECO:0000313" key="1">
    <source>
        <dbReference type="EMBL" id="MBA0645742.1"/>
    </source>
</evidence>
<dbReference type="AlphaFoldDB" id="A0A7J8U5H7"/>
<organism evidence="1 2">
    <name type="scientific">Gossypium klotzschianum</name>
    <dbReference type="NCBI Taxonomy" id="34286"/>
    <lineage>
        <taxon>Eukaryota</taxon>
        <taxon>Viridiplantae</taxon>
        <taxon>Streptophyta</taxon>
        <taxon>Embryophyta</taxon>
        <taxon>Tracheophyta</taxon>
        <taxon>Spermatophyta</taxon>
        <taxon>Magnoliopsida</taxon>
        <taxon>eudicotyledons</taxon>
        <taxon>Gunneridae</taxon>
        <taxon>Pentapetalae</taxon>
        <taxon>rosids</taxon>
        <taxon>malvids</taxon>
        <taxon>Malvales</taxon>
        <taxon>Malvaceae</taxon>
        <taxon>Malvoideae</taxon>
        <taxon>Gossypium</taxon>
    </lineage>
</organism>
<dbReference type="OrthoDB" id="983719at2759"/>
<proteinExistence type="predicted"/>
<sequence>MPAITDTVLKSIASKARPSASEAEKQILYGMYS</sequence>
<keyword evidence="2" id="KW-1185">Reference proteome</keyword>
<protein>
    <submittedName>
        <fullName evidence="1">Uncharacterized protein</fullName>
    </submittedName>
</protein>
<dbReference type="EMBL" id="JABFAB010000004">
    <property type="protein sequence ID" value="MBA0645742.1"/>
    <property type="molecule type" value="Genomic_DNA"/>
</dbReference>
<reference evidence="1 2" key="1">
    <citation type="journal article" date="2019" name="Genome Biol. Evol.">
        <title>Insights into the evolution of the New World diploid cottons (Gossypium, subgenus Houzingenia) based on genome sequencing.</title>
        <authorList>
            <person name="Grover C.E."/>
            <person name="Arick M.A. 2nd"/>
            <person name="Thrash A."/>
            <person name="Conover J.L."/>
            <person name="Sanders W.S."/>
            <person name="Peterson D.G."/>
            <person name="Frelichowski J.E."/>
            <person name="Scheffler J.A."/>
            <person name="Scheffler B.E."/>
            <person name="Wendel J.F."/>
        </authorList>
    </citation>
    <scope>NUCLEOTIDE SEQUENCE [LARGE SCALE GENOMIC DNA]</scope>
    <source>
        <strain evidence="1">57</strain>
        <tissue evidence="1">Leaf</tissue>
    </source>
</reference>
<gene>
    <name evidence="1" type="ORF">Goklo_013801</name>
</gene>